<dbReference type="GeneID" id="9041041"/>
<sequence>MIDLRYGSEDNAAFQTAYEEHLSKKREEQSWIEDQANSHNAMLADKREAAALGEKVEGVALALNSSAAVARNSLLFHSNGMQKQPFMYENKPDNVNTRFHTSDYERDSTEIQMENRANAREESMRSRDNTEMAVAGRFDPSKPGGYMATPSMVPGVDVTPIMTYGRIASNKRRIESATSDEGYGGLASFTARGTPLQLGASTGGNGEDTFIIPKESDREQLAHRLLEEENRKKKRKNVFVITLCAGNLLP</sequence>
<dbReference type="InParanoid" id="C5LXJ9"/>
<dbReference type="GO" id="GO:0071013">
    <property type="term" value="C:catalytic step 2 spliceosome"/>
    <property type="evidence" value="ECO:0007669"/>
    <property type="project" value="TreeGrafter"/>
</dbReference>
<dbReference type="AlphaFoldDB" id="C5LXJ9"/>
<comment type="similarity">
    <text evidence="2">Belongs to the ESS2 family.</text>
</comment>
<evidence type="ECO:0000256" key="2">
    <source>
        <dbReference type="ARBA" id="ARBA00009072"/>
    </source>
</evidence>
<dbReference type="RefSeq" id="XP_002765804.1">
    <property type="nucleotide sequence ID" value="XM_002765758.1"/>
</dbReference>
<dbReference type="OrthoDB" id="19679at2759"/>
<name>C5LXJ9_PERM5</name>
<evidence type="ECO:0000256" key="1">
    <source>
        <dbReference type="ARBA" id="ARBA00004123"/>
    </source>
</evidence>
<dbReference type="Pfam" id="PF09751">
    <property type="entry name" value="Es2"/>
    <property type="match status" value="1"/>
</dbReference>
<reference evidence="4 5" key="1">
    <citation type="submission" date="2008-07" db="EMBL/GenBank/DDBJ databases">
        <authorList>
            <person name="El-Sayed N."/>
            <person name="Caler E."/>
            <person name="Inman J."/>
            <person name="Amedeo P."/>
            <person name="Hass B."/>
            <person name="Wortman J."/>
        </authorList>
    </citation>
    <scope>NUCLEOTIDE SEQUENCE [LARGE SCALE GENOMIC DNA]</scope>
    <source>
        <strain evidence="5">ATCC 50983 / TXsc</strain>
    </source>
</reference>
<evidence type="ECO:0000256" key="3">
    <source>
        <dbReference type="ARBA" id="ARBA00023242"/>
    </source>
</evidence>
<gene>
    <name evidence="4" type="ORF">Pmar_PMAR008404</name>
</gene>
<dbReference type="PANTHER" id="PTHR12940:SF0">
    <property type="entry name" value="SPLICING FACTOR ESS-2 HOMOLOG"/>
    <property type="match status" value="1"/>
</dbReference>
<comment type="subcellular location">
    <subcellularLocation>
        <location evidence="1">Nucleus</location>
    </subcellularLocation>
</comment>
<keyword evidence="3" id="KW-0539">Nucleus</keyword>
<evidence type="ECO:0000313" key="4">
    <source>
        <dbReference type="EMBL" id="EEQ98521.1"/>
    </source>
</evidence>
<proteinExistence type="inferred from homology"/>
<dbReference type="Proteomes" id="UP000007800">
    <property type="component" value="Unassembled WGS sequence"/>
</dbReference>
<evidence type="ECO:0000313" key="5">
    <source>
        <dbReference type="Proteomes" id="UP000007800"/>
    </source>
</evidence>
<organism evidence="5">
    <name type="scientific">Perkinsus marinus (strain ATCC 50983 / TXsc)</name>
    <dbReference type="NCBI Taxonomy" id="423536"/>
    <lineage>
        <taxon>Eukaryota</taxon>
        <taxon>Sar</taxon>
        <taxon>Alveolata</taxon>
        <taxon>Perkinsozoa</taxon>
        <taxon>Perkinsea</taxon>
        <taxon>Perkinsida</taxon>
        <taxon>Perkinsidae</taxon>
        <taxon>Perkinsus</taxon>
    </lineage>
</organism>
<accession>C5LXJ9</accession>
<protein>
    <submittedName>
        <fullName evidence="4">Uncharacterized protein</fullName>
    </submittedName>
</protein>
<keyword evidence="5" id="KW-1185">Reference proteome</keyword>
<dbReference type="PANTHER" id="PTHR12940">
    <property type="entry name" value="ES-2 PROTEIN - RELATED"/>
    <property type="match status" value="1"/>
</dbReference>
<dbReference type="InterPro" id="IPR019148">
    <property type="entry name" value="Nuclear_protein_DGCR14_ESS-2"/>
</dbReference>
<dbReference type="EMBL" id="GG686575">
    <property type="protein sequence ID" value="EEQ98521.1"/>
    <property type="molecule type" value="Genomic_DNA"/>
</dbReference>